<dbReference type="SUPFAM" id="SSF48056">
    <property type="entry name" value="Di-copper centre-containing domain"/>
    <property type="match status" value="1"/>
</dbReference>
<dbReference type="InterPro" id="IPR008922">
    <property type="entry name" value="Di-copper_centre_dom_sf"/>
</dbReference>
<organism evidence="6 7">
    <name type="scientific">Syncephalis pseudoplumigaleata</name>
    <dbReference type="NCBI Taxonomy" id="1712513"/>
    <lineage>
        <taxon>Eukaryota</taxon>
        <taxon>Fungi</taxon>
        <taxon>Fungi incertae sedis</taxon>
        <taxon>Zoopagomycota</taxon>
        <taxon>Zoopagomycotina</taxon>
        <taxon>Zoopagomycetes</taxon>
        <taxon>Zoopagales</taxon>
        <taxon>Piptocephalidaceae</taxon>
        <taxon>Syncephalis</taxon>
    </lineage>
</organism>
<gene>
    <name evidence="6" type="ORF">SYNPS1DRAFT_20198</name>
</gene>
<feature type="domain" description="Tyrosinase copper-binding" evidence="4">
    <location>
        <begin position="86"/>
        <end position="103"/>
    </location>
</feature>
<dbReference type="PROSITE" id="PS00497">
    <property type="entry name" value="TYROSINASE_1"/>
    <property type="match status" value="1"/>
</dbReference>
<dbReference type="PROSITE" id="PS00498">
    <property type="entry name" value="TYROSINASE_2"/>
    <property type="match status" value="1"/>
</dbReference>
<dbReference type="InterPro" id="IPR050316">
    <property type="entry name" value="Tyrosinase/Hemocyanin"/>
</dbReference>
<reference evidence="7" key="1">
    <citation type="journal article" date="2018" name="Nat. Microbiol.">
        <title>Leveraging single-cell genomics to expand the fungal tree of life.</title>
        <authorList>
            <person name="Ahrendt S.R."/>
            <person name="Quandt C.A."/>
            <person name="Ciobanu D."/>
            <person name="Clum A."/>
            <person name="Salamov A."/>
            <person name="Andreopoulos B."/>
            <person name="Cheng J.F."/>
            <person name="Woyke T."/>
            <person name="Pelin A."/>
            <person name="Henrissat B."/>
            <person name="Reynolds N.K."/>
            <person name="Benny G.L."/>
            <person name="Smith M.E."/>
            <person name="James T.Y."/>
            <person name="Grigoriev I.V."/>
        </authorList>
    </citation>
    <scope>NUCLEOTIDE SEQUENCE [LARGE SCALE GENOMIC DNA]</scope>
    <source>
        <strain evidence="7">Benny S71-1</strain>
    </source>
</reference>
<name>A0A4P9YU07_9FUNG</name>
<sequence>MHLLRPTKIALAAIACLFLGGAVHSGSSALVGKQCEGIRVRQNILDLTAQQRDALFRALRTLQSEPRPNSYDWFVKLHKEHQFKAHGNAHFLPWHRTFTRAFEQQLQRIDPSVTLPYWDWSVTSQAPEKHPVFSPHWFGGNGRPGDHCVTDGQFADWKPYYSAHNCLRRQFSEGSGIGALVSVEALRYLIDTSDDFATFNSVIEAPTHNLVHMGIGGEMVTVASPNDPIFFVHHTFIDMQWAIWQSRSERHARDYGGY</sequence>
<feature type="chain" id="PRO_5020485560" description="Tyrosinase copper-binding domain-containing protein" evidence="3">
    <location>
        <begin position="26"/>
        <end position="258"/>
    </location>
</feature>
<evidence type="ECO:0000259" key="4">
    <source>
        <dbReference type="PROSITE" id="PS00497"/>
    </source>
</evidence>
<dbReference type="OrthoDB" id="6132182at2759"/>
<evidence type="ECO:0000313" key="7">
    <source>
        <dbReference type="Proteomes" id="UP000278143"/>
    </source>
</evidence>
<evidence type="ECO:0000256" key="1">
    <source>
        <dbReference type="ARBA" id="ARBA00022723"/>
    </source>
</evidence>
<dbReference type="AlphaFoldDB" id="A0A4P9YU07"/>
<dbReference type="PANTHER" id="PTHR11474:SF126">
    <property type="entry name" value="TYROSINASE-LIKE PROTEIN TYR-1-RELATED"/>
    <property type="match status" value="1"/>
</dbReference>
<keyword evidence="2" id="KW-0186">Copper</keyword>
<evidence type="ECO:0000259" key="5">
    <source>
        <dbReference type="PROSITE" id="PS00498"/>
    </source>
</evidence>
<dbReference type="PANTHER" id="PTHR11474">
    <property type="entry name" value="TYROSINASE FAMILY MEMBER"/>
    <property type="match status" value="1"/>
</dbReference>
<dbReference type="PRINTS" id="PR00092">
    <property type="entry name" value="TYROSINASE"/>
</dbReference>
<accession>A0A4P9YU07</accession>
<keyword evidence="3" id="KW-0732">Signal</keyword>
<dbReference type="Proteomes" id="UP000278143">
    <property type="component" value="Unassembled WGS sequence"/>
</dbReference>
<keyword evidence="7" id="KW-1185">Reference proteome</keyword>
<feature type="non-terminal residue" evidence="6">
    <location>
        <position position="258"/>
    </location>
</feature>
<feature type="signal peptide" evidence="3">
    <location>
        <begin position="1"/>
        <end position="25"/>
    </location>
</feature>
<evidence type="ECO:0000256" key="3">
    <source>
        <dbReference type="SAM" id="SignalP"/>
    </source>
</evidence>
<dbReference type="Gene3D" id="1.10.1280.10">
    <property type="entry name" value="Di-copper center containing domain from catechol oxidase"/>
    <property type="match status" value="1"/>
</dbReference>
<dbReference type="GO" id="GO:0016491">
    <property type="term" value="F:oxidoreductase activity"/>
    <property type="evidence" value="ECO:0007669"/>
    <property type="project" value="InterPro"/>
</dbReference>
<feature type="domain" description="Tyrosinase copper-binding" evidence="5">
    <location>
        <begin position="227"/>
        <end position="238"/>
    </location>
</feature>
<evidence type="ECO:0000313" key="6">
    <source>
        <dbReference type="EMBL" id="RKP22330.1"/>
    </source>
</evidence>
<dbReference type="InterPro" id="IPR002227">
    <property type="entry name" value="Tyrosinase_Cu-bd"/>
</dbReference>
<dbReference type="GO" id="GO:0046872">
    <property type="term" value="F:metal ion binding"/>
    <property type="evidence" value="ECO:0007669"/>
    <property type="project" value="UniProtKB-KW"/>
</dbReference>
<dbReference type="EMBL" id="KZ992247">
    <property type="protein sequence ID" value="RKP22330.1"/>
    <property type="molecule type" value="Genomic_DNA"/>
</dbReference>
<dbReference type="Pfam" id="PF00264">
    <property type="entry name" value="Tyrosinase"/>
    <property type="match status" value="1"/>
</dbReference>
<evidence type="ECO:0000256" key="2">
    <source>
        <dbReference type="ARBA" id="ARBA00023008"/>
    </source>
</evidence>
<proteinExistence type="predicted"/>
<protein>
    <recommendedName>
        <fullName evidence="4 5">Tyrosinase copper-binding domain-containing protein</fullName>
    </recommendedName>
</protein>
<keyword evidence="1" id="KW-0479">Metal-binding</keyword>